<evidence type="ECO:0000256" key="26">
    <source>
        <dbReference type="ARBA" id="ARBA00037218"/>
    </source>
</evidence>
<name>A0A6A4SKT5_SCOMX</name>
<dbReference type="Proteomes" id="UP000438429">
    <property type="component" value="Unassembled WGS sequence"/>
</dbReference>
<evidence type="ECO:0000256" key="9">
    <source>
        <dbReference type="ARBA" id="ARBA00012895"/>
    </source>
</evidence>
<evidence type="ECO:0000256" key="24">
    <source>
        <dbReference type="ARBA" id="ARBA00023278"/>
    </source>
</evidence>
<dbReference type="InterPro" id="IPR015421">
    <property type="entry name" value="PyrdxlP-dep_Trfase_major"/>
</dbReference>
<evidence type="ECO:0000256" key="14">
    <source>
        <dbReference type="ARBA" id="ARBA00022842"/>
    </source>
</evidence>
<feature type="domain" description="Aminotransferase class I/classII large" evidence="33">
    <location>
        <begin position="562"/>
        <end position="906"/>
    </location>
</feature>
<dbReference type="InterPro" id="IPR050087">
    <property type="entry name" value="AON_synthase_class-II"/>
</dbReference>
<dbReference type="InterPro" id="IPR015424">
    <property type="entry name" value="PyrdxlP-dep_Trfase"/>
</dbReference>
<dbReference type="SUPFAM" id="SSF53383">
    <property type="entry name" value="PLP-dependent transferases"/>
    <property type="match status" value="1"/>
</dbReference>
<evidence type="ECO:0000256" key="11">
    <source>
        <dbReference type="ARBA" id="ARBA00022679"/>
    </source>
</evidence>
<dbReference type="GO" id="GO:0042541">
    <property type="term" value="P:hemoglobin biosynthetic process"/>
    <property type="evidence" value="ECO:0007669"/>
    <property type="project" value="TreeGrafter"/>
</dbReference>
<evidence type="ECO:0000259" key="34">
    <source>
        <dbReference type="Pfam" id="PF04406"/>
    </source>
</evidence>
<keyword evidence="25" id="KW-0012">Acyltransferase</keyword>
<comment type="pathway">
    <text evidence="6">Porphyrin-containing compound metabolism; protoporphyrin-IX biosynthesis; 5-aminolevulinate from glycine: step 1/1.</text>
</comment>
<dbReference type="EC" id="2.3.1.37" evidence="10"/>
<evidence type="ECO:0000313" key="38">
    <source>
        <dbReference type="Proteomes" id="UP000438429"/>
    </source>
</evidence>
<protein>
    <recommendedName>
        <fullName evidence="27">5-aminolevulinate synthase, non-specific, mitochondrial</fullName>
        <ecNumber evidence="10">2.3.1.37</ecNumber>
        <ecNumber evidence="9">5.6.2.2</ecNumber>
    </recommendedName>
    <alternativeName>
        <fullName evidence="30">5-aminolevulinic acid synthase 1</fullName>
    </alternativeName>
    <alternativeName>
        <fullName evidence="29">Delta-ALA synthase 1</fullName>
    </alternativeName>
    <alternativeName>
        <fullName evidence="28">Delta-aminolevulinate synthase 1</fullName>
    </alternativeName>
</protein>
<comment type="catalytic activity">
    <reaction evidence="31">
        <text>succinyl-CoA + glycine + H(+) = 5-aminolevulinate + CO2 + CoA</text>
        <dbReference type="Rhea" id="RHEA:12921"/>
        <dbReference type="ChEBI" id="CHEBI:15378"/>
        <dbReference type="ChEBI" id="CHEBI:16526"/>
        <dbReference type="ChEBI" id="CHEBI:57287"/>
        <dbReference type="ChEBI" id="CHEBI:57292"/>
        <dbReference type="ChEBI" id="CHEBI:57305"/>
        <dbReference type="ChEBI" id="CHEBI:356416"/>
        <dbReference type="EC" id="2.3.1.37"/>
    </reaction>
    <physiologicalReaction direction="left-to-right" evidence="31">
        <dbReference type="Rhea" id="RHEA:12922"/>
    </physiologicalReaction>
</comment>
<keyword evidence="24" id="KW-0379">Hydroxylation</keyword>
<keyword evidence="17 32" id="KW-0799">Topoisomerase</keyword>
<keyword evidence="14" id="KW-0460">Magnesium</keyword>
<feature type="domain" description="Topoisomerase 6 subunit A/Spo11 TOPRIM" evidence="36">
    <location>
        <begin position="234"/>
        <end position="263"/>
    </location>
</feature>
<keyword evidence="21" id="KW-0472">Membrane</keyword>
<evidence type="ECO:0000256" key="8">
    <source>
        <dbReference type="ARBA" id="ARBA00008392"/>
    </source>
</evidence>
<evidence type="ECO:0000256" key="2">
    <source>
        <dbReference type="ARBA" id="ARBA00001933"/>
    </source>
</evidence>
<evidence type="ECO:0000256" key="18">
    <source>
        <dbReference type="ARBA" id="ARBA00023125"/>
    </source>
</evidence>
<dbReference type="CDD" id="cd06454">
    <property type="entry name" value="KBL_like"/>
    <property type="match status" value="1"/>
</dbReference>
<dbReference type="InterPro" id="IPR004839">
    <property type="entry name" value="Aminotransferase_I/II_large"/>
</dbReference>
<evidence type="ECO:0000256" key="29">
    <source>
        <dbReference type="ARBA" id="ARBA00042219"/>
    </source>
</evidence>
<dbReference type="InterPro" id="IPR013049">
    <property type="entry name" value="Spo11/TopoVI_A_N"/>
</dbReference>
<dbReference type="InterPro" id="IPR015118">
    <property type="entry name" value="5aminolev_synth_preseq"/>
</dbReference>
<comment type="similarity">
    <text evidence="8">Belongs to the class-II pyridoxal-phosphate-dependent aminotransferase family.</text>
</comment>
<evidence type="ECO:0000256" key="6">
    <source>
        <dbReference type="ARBA" id="ARBA00005029"/>
    </source>
</evidence>
<comment type="caution">
    <text evidence="37">The sequence shown here is derived from an EMBL/GenBank/DDBJ whole genome shotgun (WGS) entry which is preliminary data.</text>
</comment>
<evidence type="ECO:0000259" key="35">
    <source>
        <dbReference type="Pfam" id="PF09029"/>
    </source>
</evidence>
<dbReference type="Gene3D" id="3.90.1150.10">
    <property type="entry name" value="Aspartate Aminotransferase, domain 1"/>
    <property type="match status" value="1"/>
</dbReference>
<dbReference type="Gene3D" id="1.10.10.10">
    <property type="entry name" value="Winged helix-like DNA-binding domain superfamily/Winged helix DNA-binding domain"/>
    <property type="match status" value="1"/>
</dbReference>
<keyword evidence="19" id="KW-0496">Mitochondrion</keyword>
<feature type="domain" description="Spo11/DNA topoisomerase VI subunit A N-terminal" evidence="34">
    <location>
        <begin position="104"/>
        <end position="164"/>
    </location>
</feature>
<dbReference type="Pfam" id="PF21180">
    <property type="entry name" value="TOP6A-Spo11_Toprim"/>
    <property type="match status" value="2"/>
</dbReference>
<keyword evidence="22 32" id="KW-0413">Isomerase</keyword>
<dbReference type="InterPro" id="IPR002815">
    <property type="entry name" value="Spo11/TopoVI_A"/>
</dbReference>
<dbReference type="GO" id="GO:0005694">
    <property type="term" value="C:chromosome"/>
    <property type="evidence" value="ECO:0007669"/>
    <property type="project" value="InterPro"/>
</dbReference>
<evidence type="ECO:0000256" key="15">
    <source>
        <dbReference type="ARBA" id="ARBA00022898"/>
    </source>
</evidence>
<dbReference type="GO" id="GO:0042138">
    <property type="term" value="P:meiotic DNA double-strand break formation"/>
    <property type="evidence" value="ECO:0007669"/>
    <property type="project" value="InterPro"/>
</dbReference>
<dbReference type="UniPathway" id="UPA00251">
    <property type="reaction ID" value="UER00375"/>
</dbReference>
<dbReference type="NCBIfam" id="TIGR01821">
    <property type="entry name" value="5aminolev_synth"/>
    <property type="match status" value="1"/>
</dbReference>
<evidence type="ECO:0000256" key="13">
    <source>
        <dbReference type="ARBA" id="ARBA00022792"/>
    </source>
</evidence>
<evidence type="ECO:0000256" key="28">
    <source>
        <dbReference type="ARBA" id="ARBA00042079"/>
    </source>
</evidence>
<evidence type="ECO:0000256" key="1">
    <source>
        <dbReference type="ARBA" id="ARBA00000185"/>
    </source>
</evidence>
<dbReference type="PRINTS" id="PR01551">
    <property type="entry name" value="SPO11HOMOLOG"/>
</dbReference>
<evidence type="ECO:0000256" key="22">
    <source>
        <dbReference type="ARBA" id="ARBA00023235"/>
    </source>
</evidence>
<dbReference type="InterPro" id="IPR001917">
    <property type="entry name" value="Aminotrans_II_pyridoxalP_BS"/>
</dbReference>
<keyword evidence="16" id="KW-0809">Transit peptide</keyword>
<feature type="active site" description="O-(5'-phospho-DNA)-tyrosine intermediate" evidence="32">
    <location>
        <position position="132"/>
    </location>
</feature>
<dbReference type="InterPro" id="IPR013048">
    <property type="entry name" value="Meiotic_Spo11"/>
</dbReference>
<comment type="cofactor">
    <cofactor evidence="2">
        <name>pyridoxal 5'-phosphate</name>
        <dbReference type="ChEBI" id="CHEBI:597326"/>
    </cofactor>
</comment>
<evidence type="ECO:0000259" key="36">
    <source>
        <dbReference type="Pfam" id="PF21180"/>
    </source>
</evidence>
<dbReference type="FunFam" id="1.10.10.10:FF:000387">
    <property type="entry name" value="DNA topoisomerase 6 subunit A"/>
    <property type="match status" value="1"/>
</dbReference>
<evidence type="ECO:0000256" key="3">
    <source>
        <dbReference type="ARBA" id="ARBA00001946"/>
    </source>
</evidence>
<evidence type="ECO:0000256" key="12">
    <source>
        <dbReference type="ARBA" id="ARBA00022723"/>
    </source>
</evidence>
<evidence type="ECO:0000256" key="17">
    <source>
        <dbReference type="ARBA" id="ARBA00023029"/>
    </source>
</evidence>
<evidence type="ECO:0000256" key="20">
    <source>
        <dbReference type="ARBA" id="ARBA00023133"/>
    </source>
</evidence>
<reference evidence="37 38" key="1">
    <citation type="submission" date="2019-06" db="EMBL/GenBank/DDBJ databases">
        <title>Draft genomes of female and male turbot (Scophthalmus maximus).</title>
        <authorList>
            <person name="Xu H."/>
            <person name="Xu X.-W."/>
            <person name="Shao C."/>
            <person name="Chen S."/>
        </authorList>
    </citation>
    <scope>NUCLEOTIDE SEQUENCE [LARGE SCALE GENOMIC DNA]</scope>
    <source>
        <strain evidence="37">Ysfricsl-2016a</strain>
        <tissue evidence="37">Blood</tissue>
    </source>
</reference>
<evidence type="ECO:0000256" key="7">
    <source>
        <dbReference type="ARBA" id="ARBA00006559"/>
    </source>
</evidence>
<dbReference type="GO" id="GO:0005524">
    <property type="term" value="F:ATP binding"/>
    <property type="evidence" value="ECO:0007669"/>
    <property type="project" value="InterPro"/>
</dbReference>
<keyword evidence="15" id="KW-0663">Pyridoxal phosphate</keyword>
<evidence type="ECO:0000256" key="19">
    <source>
        <dbReference type="ARBA" id="ARBA00023128"/>
    </source>
</evidence>
<evidence type="ECO:0000256" key="23">
    <source>
        <dbReference type="ARBA" id="ARBA00023242"/>
    </source>
</evidence>
<evidence type="ECO:0000256" key="4">
    <source>
        <dbReference type="ARBA" id="ARBA00004123"/>
    </source>
</evidence>
<dbReference type="SUPFAM" id="SSF56726">
    <property type="entry name" value="DNA topoisomerase IV, alpha subunit"/>
    <property type="match status" value="1"/>
</dbReference>
<evidence type="ECO:0000256" key="5">
    <source>
        <dbReference type="ARBA" id="ARBA00004637"/>
    </source>
</evidence>
<dbReference type="GO" id="GO:0005743">
    <property type="term" value="C:mitochondrial inner membrane"/>
    <property type="evidence" value="ECO:0007669"/>
    <property type="project" value="UniProtKB-SubCell"/>
</dbReference>
<evidence type="ECO:0000256" key="30">
    <source>
        <dbReference type="ARBA" id="ARBA00042303"/>
    </source>
</evidence>
<sequence length="956" mass="106534">MESQAAEVFTEVNKLRAQLLNSVDVATDARREEVGPSSREILARIENVILGIVTSLSRDEAPVLVLPNRSSWANVSFHSAVGLQMSSGSSVSTVRSDCPSSVTKFAQIVKILSVIYRLVQSDSYATKRDIYYNNTQLFGSQTTVDGIVDDISCMLKAPRRSLHVLATSKGLIAGDLRYMEEDNTRIDCRSSSVVRLSNRHQLTETVLHSINRHQLTVCGLQYRLQYNIVSAAKFVLIVEKDATFQRLLDDDFCTKLSPCIMITVCFLFSFWLQVPEDALIPLTRRDESKLGSLLKRPYFSCQPDWQKELELMQQTKVKAEIQSLATIAPDFLSSVYLPNKLHYSSEPVMFRKTFMICHIKVDWDVFRCRCPFLTTVPSVFLNCAQRCPVMVDLASRALPSATSVSKDSAIDQKHEVKLPPGHTAPPAADGAVGSKCPFLAAEMVEKKNNRVVRAAGTELQEDVQEKDSCTGKKVGDLIEADESQTEESKSLFKPLPSKVSRLLKDRLPHGVPFQYDKFFDERIESKKSDHTYRVFKTVNRLASSFPMADDYSESLRAKREVSVWCSNDYLGMSRHPRVTQAIIETVQRHGAGAGGTRNISGTSRFHVELEQELADLHNKDAALLFTSCFVANDSTLFTLAKMLPGCEIYSDAGNHASMIQGIRNSGVKKFVFRHNDVGHLRELLEKSDASTPKIVALETVHSMDGAVCPLEEMCDTAHKFGALTFVDEVHAVGLYGPRGGGIGDRDRVMHKMDIISGTLGKAFGCMGGYIAGTGALVDTVRSFAAGFIFTTSLPPMLLAGARESIKILKGEEGQALRRKHQRSVKLLRQMLMDSGLPIVHCPSHIIPLRVANAEKNTEMCDILMFRHHVYVQAINYPTVAKGGELLRIAPTPHHTPQMMCYFVEQLVRTWTEVGLELRPHSSAECDFCRRTLHFQLMSDREKSYFTDLSHCTSAVA</sequence>
<dbReference type="AlphaFoldDB" id="A0A6A4SKT5"/>
<comment type="function">
    <text evidence="26">Catalyzes the pyridoxal 5'-phosphate (PLP)-dependent condensation of succinyl-CoA and glycine to form aminolevulinic acid (ALA), with CoA and CO2 as by-products.</text>
</comment>
<dbReference type="GO" id="GO:0003677">
    <property type="term" value="F:DNA binding"/>
    <property type="evidence" value="ECO:0007669"/>
    <property type="project" value="UniProtKB-UniRule"/>
</dbReference>
<dbReference type="PRINTS" id="PR01550">
    <property type="entry name" value="TOP6AFAMILY"/>
</dbReference>
<dbReference type="InterPro" id="IPR034136">
    <property type="entry name" value="TOPRIM_Topo6A/Spo11"/>
</dbReference>
<evidence type="ECO:0000256" key="16">
    <source>
        <dbReference type="ARBA" id="ARBA00022946"/>
    </source>
</evidence>
<comment type="cofactor">
    <cofactor evidence="3">
        <name>Mg(2+)</name>
        <dbReference type="ChEBI" id="CHEBI:18420"/>
    </cofactor>
</comment>
<evidence type="ECO:0000256" key="31">
    <source>
        <dbReference type="ARBA" id="ARBA00049013"/>
    </source>
</evidence>
<dbReference type="GO" id="GO:0048821">
    <property type="term" value="P:erythrocyte development"/>
    <property type="evidence" value="ECO:0007669"/>
    <property type="project" value="TreeGrafter"/>
</dbReference>
<dbReference type="InterPro" id="IPR015422">
    <property type="entry name" value="PyrdxlP-dep_Trfase_small"/>
</dbReference>
<dbReference type="Gene3D" id="3.40.1360.10">
    <property type="match status" value="2"/>
</dbReference>
<evidence type="ECO:0000256" key="25">
    <source>
        <dbReference type="ARBA" id="ARBA00023315"/>
    </source>
</evidence>
<feature type="domain" description="Topoisomerase 6 subunit A/Spo11 TOPRIM" evidence="36">
    <location>
        <begin position="274"/>
        <end position="341"/>
    </location>
</feature>
<dbReference type="Pfam" id="PF00155">
    <property type="entry name" value="Aminotran_1_2"/>
    <property type="match status" value="1"/>
</dbReference>
<organism evidence="37 38">
    <name type="scientific">Scophthalmus maximus</name>
    <name type="common">Turbot</name>
    <name type="synonym">Psetta maxima</name>
    <dbReference type="NCBI Taxonomy" id="52904"/>
    <lineage>
        <taxon>Eukaryota</taxon>
        <taxon>Metazoa</taxon>
        <taxon>Chordata</taxon>
        <taxon>Craniata</taxon>
        <taxon>Vertebrata</taxon>
        <taxon>Euteleostomi</taxon>
        <taxon>Actinopterygii</taxon>
        <taxon>Neopterygii</taxon>
        <taxon>Teleostei</taxon>
        <taxon>Neoteleostei</taxon>
        <taxon>Acanthomorphata</taxon>
        <taxon>Carangaria</taxon>
        <taxon>Pleuronectiformes</taxon>
        <taxon>Pleuronectoidei</taxon>
        <taxon>Scophthalmidae</taxon>
        <taxon>Scophthalmus</taxon>
    </lineage>
</organism>
<dbReference type="FunFam" id="3.40.640.10:FF:000006">
    <property type="entry name" value="5-aminolevulinate synthase, mitochondrial"/>
    <property type="match status" value="1"/>
</dbReference>
<keyword evidence="13" id="KW-0999">Mitochondrion inner membrane</keyword>
<dbReference type="PROSITE" id="PS00599">
    <property type="entry name" value="AA_TRANSFER_CLASS_2"/>
    <property type="match status" value="1"/>
</dbReference>
<evidence type="ECO:0000256" key="32">
    <source>
        <dbReference type="PROSITE-ProRule" id="PRU01385"/>
    </source>
</evidence>
<dbReference type="PROSITE" id="PS52041">
    <property type="entry name" value="TOPO_IIB"/>
    <property type="match status" value="1"/>
</dbReference>
<dbReference type="Pfam" id="PF04406">
    <property type="entry name" value="TP6A_N"/>
    <property type="match status" value="1"/>
</dbReference>
<evidence type="ECO:0000313" key="37">
    <source>
        <dbReference type="EMBL" id="KAF0035836.1"/>
    </source>
</evidence>
<dbReference type="InterPro" id="IPR036078">
    <property type="entry name" value="Spo11/TopoVI_A_sf"/>
</dbReference>
<keyword evidence="18 32" id="KW-0238">DNA-binding</keyword>
<gene>
    <name evidence="37" type="ORF">F2P81_011148</name>
</gene>
<keyword evidence="20" id="KW-0350">Heme biosynthesis</keyword>
<evidence type="ECO:0000256" key="27">
    <source>
        <dbReference type="ARBA" id="ARBA00039790"/>
    </source>
</evidence>
<comment type="similarity">
    <text evidence="7 32">Belongs to the TOP6A family.</text>
</comment>
<evidence type="ECO:0000256" key="21">
    <source>
        <dbReference type="ARBA" id="ARBA00023136"/>
    </source>
</evidence>
<dbReference type="Gene3D" id="3.40.640.10">
    <property type="entry name" value="Type I PLP-dependent aspartate aminotransferase-like (Major domain)"/>
    <property type="match status" value="1"/>
</dbReference>
<keyword evidence="12" id="KW-0479">Metal-binding</keyword>
<keyword evidence="11" id="KW-0808">Transferase</keyword>
<comment type="subcellular location">
    <subcellularLocation>
        <location evidence="5">Mitochondrion inner membrane</location>
        <topology evidence="5">Peripheral membrane protein</topology>
    </subcellularLocation>
    <subcellularLocation>
        <location evidence="4">Nucleus</location>
    </subcellularLocation>
</comment>
<keyword evidence="23" id="KW-0539">Nucleus</keyword>
<dbReference type="EMBL" id="VEVO01000010">
    <property type="protein sequence ID" value="KAF0035836.1"/>
    <property type="molecule type" value="Genomic_DNA"/>
</dbReference>
<dbReference type="GO" id="GO:0046872">
    <property type="term" value="F:metal ion binding"/>
    <property type="evidence" value="ECO:0007669"/>
    <property type="project" value="UniProtKB-KW"/>
</dbReference>
<dbReference type="GO" id="GO:0005759">
    <property type="term" value="C:mitochondrial matrix"/>
    <property type="evidence" value="ECO:0007669"/>
    <property type="project" value="InterPro"/>
</dbReference>
<dbReference type="PANTHER" id="PTHR13693">
    <property type="entry name" value="CLASS II AMINOTRANSFERASE/8-AMINO-7-OXONONANOATE SYNTHASE"/>
    <property type="match status" value="1"/>
</dbReference>
<evidence type="ECO:0000259" key="33">
    <source>
        <dbReference type="Pfam" id="PF00155"/>
    </source>
</evidence>
<dbReference type="GO" id="GO:0003918">
    <property type="term" value="F:DNA topoisomerase type II (double strand cut, ATP-hydrolyzing) activity"/>
    <property type="evidence" value="ECO:0007669"/>
    <property type="project" value="UniProtKB-UniRule"/>
</dbReference>
<dbReference type="GO" id="GO:0005634">
    <property type="term" value="C:nucleus"/>
    <property type="evidence" value="ECO:0007669"/>
    <property type="project" value="UniProtKB-SubCell"/>
</dbReference>
<accession>A0A6A4SKT5</accession>
<evidence type="ECO:0000256" key="10">
    <source>
        <dbReference type="ARBA" id="ARBA00013257"/>
    </source>
</evidence>
<dbReference type="GO" id="GO:0003870">
    <property type="term" value="F:5-aminolevulinate synthase activity"/>
    <property type="evidence" value="ECO:0007669"/>
    <property type="project" value="UniProtKB-EC"/>
</dbReference>
<proteinExistence type="inferred from homology"/>
<dbReference type="GO" id="GO:0006782">
    <property type="term" value="P:protoporphyrinogen IX biosynthetic process"/>
    <property type="evidence" value="ECO:0007669"/>
    <property type="project" value="UniProtKB-UniPathway"/>
</dbReference>
<dbReference type="GO" id="GO:0030170">
    <property type="term" value="F:pyridoxal phosphate binding"/>
    <property type="evidence" value="ECO:0007669"/>
    <property type="project" value="InterPro"/>
</dbReference>
<dbReference type="Pfam" id="PF09029">
    <property type="entry name" value="Preseq_ALAS"/>
    <property type="match status" value="1"/>
</dbReference>
<comment type="catalytic activity">
    <reaction evidence="1 32">
        <text>ATP-dependent breakage, passage and rejoining of double-stranded DNA.</text>
        <dbReference type="EC" id="5.6.2.2"/>
    </reaction>
</comment>
<dbReference type="PANTHER" id="PTHR13693:SF50">
    <property type="entry name" value="5-AMINOLEVULINATE SYNTHASE, NON-SPECIFIC, MITOCHONDRIAL"/>
    <property type="match status" value="1"/>
</dbReference>
<dbReference type="InterPro" id="IPR010961">
    <property type="entry name" value="4pyrrol_synth_NH2levulA_synth"/>
</dbReference>
<dbReference type="InterPro" id="IPR036388">
    <property type="entry name" value="WH-like_DNA-bd_sf"/>
</dbReference>
<dbReference type="EC" id="5.6.2.2" evidence="9"/>
<feature type="domain" description="5-aminolevulinate synthase presequence" evidence="35">
    <location>
        <begin position="368"/>
        <end position="465"/>
    </location>
</feature>